<protein>
    <submittedName>
        <fullName evidence="1">Uncharacterized protein</fullName>
    </submittedName>
</protein>
<evidence type="ECO:0000313" key="2">
    <source>
        <dbReference type="Proteomes" id="UP000232453"/>
    </source>
</evidence>
<reference evidence="1 2" key="1">
    <citation type="submission" date="2017-11" db="EMBL/GenBank/DDBJ databases">
        <title>Sequencing the genomes of 1000 actinobacteria strains.</title>
        <authorList>
            <person name="Klenk H.-P."/>
        </authorList>
    </citation>
    <scope>NUCLEOTIDE SEQUENCE [LARGE SCALE GENOMIC DNA]</scope>
    <source>
        <strain evidence="1 2">DSM 44104</strain>
    </source>
</reference>
<comment type="caution">
    <text evidence="1">The sequence shown here is derived from an EMBL/GenBank/DDBJ whole genome shotgun (WGS) entry which is preliminary data.</text>
</comment>
<name>A0AA44ZSE9_PSEA5</name>
<proteinExistence type="predicted"/>
<sequence>MNRDAQTVAAAASGLEIVPRTQRWAHVSLCVLDAVFSISARYSTTAATCRRYATAAQIPALVDANSSAYWEQPLSEFVQSVRHAGVEAFAHDTLENLQRTSTRSGILKAEAALQYAEALVDSSVERYADIPALFDDEPRLAELTSRLRQVPGNGDSDVRLGYLWMLLGDDDTIKPDRMVLRWLSSVGVLARRVSPAQARSVLTEAAQIMGCTAWSLDHAIWQAQRAFDNERARPRPSASPGEPEQ</sequence>
<dbReference type="AlphaFoldDB" id="A0AA44ZSE9"/>
<gene>
    <name evidence="1" type="ORF">ATL51_0230</name>
</gene>
<organism evidence="1 2">
    <name type="scientific">Pseudonocardia alni</name>
    <name type="common">Amycolata alni</name>
    <dbReference type="NCBI Taxonomy" id="33907"/>
    <lineage>
        <taxon>Bacteria</taxon>
        <taxon>Bacillati</taxon>
        <taxon>Actinomycetota</taxon>
        <taxon>Actinomycetes</taxon>
        <taxon>Pseudonocardiales</taxon>
        <taxon>Pseudonocardiaceae</taxon>
        <taxon>Pseudonocardia</taxon>
    </lineage>
</organism>
<dbReference type="EMBL" id="PHUJ01000002">
    <property type="protein sequence ID" value="PKB41268.1"/>
    <property type="molecule type" value="Genomic_DNA"/>
</dbReference>
<accession>A0AA44ZSE9</accession>
<dbReference type="Proteomes" id="UP000232453">
    <property type="component" value="Unassembled WGS sequence"/>
</dbReference>
<dbReference type="RefSeq" id="WP_100877321.1">
    <property type="nucleotide sequence ID" value="NZ_JBEPFP010000009.1"/>
</dbReference>
<evidence type="ECO:0000313" key="1">
    <source>
        <dbReference type="EMBL" id="PKB41268.1"/>
    </source>
</evidence>